<dbReference type="GO" id="GO:0051539">
    <property type="term" value="F:4 iron, 4 sulfur cluster binding"/>
    <property type="evidence" value="ECO:0007669"/>
    <property type="project" value="UniProtKB-KW"/>
</dbReference>
<dbReference type="RefSeq" id="WP_201773277.1">
    <property type="nucleotide sequence ID" value="NZ_JXSL01000016.1"/>
</dbReference>
<evidence type="ECO:0000313" key="6">
    <source>
        <dbReference type="EMBL" id="KIM00420.1"/>
    </source>
</evidence>
<proteinExistence type="predicted"/>
<keyword evidence="7" id="KW-1185">Reference proteome</keyword>
<dbReference type="PROSITE" id="PS00198">
    <property type="entry name" value="4FE4S_FER_1"/>
    <property type="match status" value="1"/>
</dbReference>
<evidence type="ECO:0000256" key="1">
    <source>
        <dbReference type="ARBA" id="ARBA00022485"/>
    </source>
</evidence>
<organism evidence="6 7">
    <name type="scientific">Paramagnetospirillum magnetotacticum MS-1</name>
    <dbReference type="NCBI Taxonomy" id="272627"/>
    <lineage>
        <taxon>Bacteria</taxon>
        <taxon>Pseudomonadati</taxon>
        <taxon>Pseudomonadota</taxon>
        <taxon>Alphaproteobacteria</taxon>
        <taxon>Rhodospirillales</taxon>
        <taxon>Magnetospirillaceae</taxon>
        <taxon>Paramagnetospirillum</taxon>
    </lineage>
</organism>
<feature type="domain" description="4Fe-4S ferredoxin-type" evidence="5">
    <location>
        <begin position="81"/>
        <end position="110"/>
    </location>
</feature>
<dbReference type="EMBL" id="JXSL01000016">
    <property type="protein sequence ID" value="KIM00420.1"/>
    <property type="molecule type" value="Genomic_DNA"/>
</dbReference>
<reference evidence="6 7" key="1">
    <citation type="submission" date="2015-01" db="EMBL/GenBank/DDBJ databases">
        <title>Genome Sequence of Magnetospirillum magnetotacticum Strain MS-1.</title>
        <authorList>
            <person name="Marinov G.K."/>
            <person name="Smalley M.D."/>
            <person name="DeSalvo G."/>
        </authorList>
    </citation>
    <scope>NUCLEOTIDE SEQUENCE [LARGE SCALE GENOMIC DNA]</scope>
    <source>
        <strain evidence="6 7">MS-1</strain>
    </source>
</reference>
<sequence>MSRWGMVIDLEKCTGCQACTTACQVENNRLPGENWQDVLFYAEGEYPSGKFSWLPRPCMHCENPSCREVCPTGATFKDKDGFVLVDWEKCIGCKYCMVACPYGVRFYAEEKQPVQPDIRSVFPGDGDKMWNPPWQMPEARRDPKHGVGIQPTNVVSKCTFCYHRVSKAPAGTVDLDPSNPALRDFVPACVVTCAPSARYFGDLDTPTSEVRRLIAEKRGTRLKEETGNRPQVYYLAGEQSSIPETRSTRIKS</sequence>
<dbReference type="AlphaFoldDB" id="A0A0C2YKU9"/>
<evidence type="ECO:0000313" key="7">
    <source>
        <dbReference type="Proteomes" id="UP000031971"/>
    </source>
</evidence>
<dbReference type="Pfam" id="PF12797">
    <property type="entry name" value="Fer4_2"/>
    <property type="match status" value="1"/>
</dbReference>
<dbReference type="PROSITE" id="PS51379">
    <property type="entry name" value="4FE4S_FER_2"/>
    <property type="match status" value="3"/>
</dbReference>
<feature type="domain" description="4Fe-4S ferredoxin-type" evidence="5">
    <location>
        <begin position="4"/>
        <end position="33"/>
    </location>
</feature>
<name>A0A0C2YKU9_PARME</name>
<dbReference type="Proteomes" id="UP000031971">
    <property type="component" value="Unassembled WGS sequence"/>
</dbReference>
<dbReference type="PANTHER" id="PTHR43177:SF3">
    <property type="entry name" value="PROTEIN NRFC HOMOLOG"/>
    <property type="match status" value="1"/>
</dbReference>
<accession>A0A0C2YKU9</accession>
<dbReference type="InterPro" id="IPR017896">
    <property type="entry name" value="4Fe4S_Fe-S-bd"/>
</dbReference>
<evidence type="ECO:0000256" key="2">
    <source>
        <dbReference type="ARBA" id="ARBA00022723"/>
    </source>
</evidence>
<dbReference type="InterPro" id="IPR050954">
    <property type="entry name" value="ET_IronSulfur_Cluster-Binding"/>
</dbReference>
<gene>
    <name evidence="6" type="ORF">CCC_01831</name>
</gene>
<dbReference type="GO" id="GO:0046872">
    <property type="term" value="F:metal ion binding"/>
    <property type="evidence" value="ECO:0007669"/>
    <property type="project" value="UniProtKB-KW"/>
</dbReference>
<evidence type="ECO:0000256" key="3">
    <source>
        <dbReference type="ARBA" id="ARBA00023004"/>
    </source>
</evidence>
<dbReference type="InterPro" id="IPR017900">
    <property type="entry name" value="4Fe4S_Fe_S_CS"/>
</dbReference>
<dbReference type="STRING" id="272627.CCC_01831"/>
<dbReference type="SUPFAM" id="SSF54862">
    <property type="entry name" value="4Fe-4S ferredoxins"/>
    <property type="match status" value="1"/>
</dbReference>
<evidence type="ECO:0000256" key="4">
    <source>
        <dbReference type="ARBA" id="ARBA00023014"/>
    </source>
</evidence>
<dbReference type="CDD" id="cd10551">
    <property type="entry name" value="PsrB"/>
    <property type="match status" value="1"/>
</dbReference>
<dbReference type="Gene3D" id="3.30.70.20">
    <property type="match status" value="2"/>
</dbReference>
<evidence type="ECO:0000259" key="5">
    <source>
        <dbReference type="PROSITE" id="PS51379"/>
    </source>
</evidence>
<comment type="caution">
    <text evidence="6">The sequence shown here is derived from an EMBL/GenBank/DDBJ whole genome shotgun (WGS) entry which is preliminary data.</text>
</comment>
<keyword evidence="2" id="KW-0479">Metal-binding</keyword>
<dbReference type="PANTHER" id="PTHR43177">
    <property type="entry name" value="PROTEIN NRFC"/>
    <property type="match status" value="1"/>
</dbReference>
<dbReference type="Pfam" id="PF13247">
    <property type="entry name" value="Fer4_11"/>
    <property type="match status" value="1"/>
</dbReference>
<feature type="domain" description="4Fe-4S ferredoxin-type" evidence="5">
    <location>
        <begin position="49"/>
        <end position="80"/>
    </location>
</feature>
<keyword evidence="3" id="KW-0408">Iron</keyword>
<keyword evidence="4" id="KW-0411">Iron-sulfur</keyword>
<keyword evidence="1" id="KW-0004">4Fe-4S</keyword>
<protein>
    <submittedName>
        <fullName evidence="6">Fe-S-cluster-containing hydrogenase components 1</fullName>
    </submittedName>
</protein>